<keyword evidence="1" id="KW-0472">Membrane</keyword>
<accession>A0A430AYU3</accession>
<feature type="transmembrane region" description="Helical" evidence="1">
    <location>
        <begin position="24"/>
        <end position="40"/>
    </location>
</feature>
<evidence type="ECO:0000313" key="3">
    <source>
        <dbReference type="Proteomes" id="UP000288028"/>
    </source>
</evidence>
<dbReference type="OrthoDB" id="3174166at2"/>
<organism evidence="2 3">
    <name type="scientific">Vagococcus carniphilus</name>
    <dbReference type="NCBI Taxonomy" id="218144"/>
    <lineage>
        <taxon>Bacteria</taxon>
        <taxon>Bacillati</taxon>
        <taxon>Bacillota</taxon>
        <taxon>Bacilli</taxon>
        <taxon>Lactobacillales</taxon>
        <taxon>Enterococcaceae</taxon>
        <taxon>Vagococcus</taxon>
    </lineage>
</organism>
<gene>
    <name evidence="2" type="ORF">CBF28_10100</name>
</gene>
<reference evidence="2 3" key="1">
    <citation type="submission" date="2017-05" db="EMBL/GenBank/DDBJ databases">
        <title>Vagococcus spp. assemblies.</title>
        <authorList>
            <person name="Gulvik C.A."/>
        </authorList>
    </citation>
    <scope>NUCLEOTIDE SEQUENCE [LARGE SCALE GENOMIC DNA]</scope>
    <source>
        <strain evidence="2 3">SS1714</strain>
    </source>
</reference>
<evidence type="ECO:0000256" key="1">
    <source>
        <dbReference type="SAM" id="Phobius"/>
    </source>
</evidence>
<dbReference type="EMBL" id="NGKB01000009">
    <property type="protein sequence ID" value="RSU13205.1"/>
    <property type="molecule type" value="Genomic_DNA"/>
</dbReference>
<name>A0A430AYU3_9ENTE</name>
<dbReference type="CDD" id="cd20335">
    <property type="entry name" value="BRcat_RBR"/>
    <property type="match status" value="1"/>
</dbReference>
<keyword evidence="1" id="KW-0812">Transmembrane</keyword>
<evidence type="ECO:0000313" key="2">
    <source>
        <dbReference type="EMBL" id="RSU13205.1"/>
    </source>
</evidence>
<dbReference type="RefSeq" id="WP_126794863.1">
    <property type="nucleotide sequence ID" value="NZ_CP060720.1"/>
</dbReference>
<comment type="caution">
    <text evidence="2">The sequence shown here is derived from an EMBL/GenBank/DDBJ whole genome shotgun (WGS) entry which is preliminary data.</text>
</comment>
<keyword evidence="3" id="KW-1185">Reference proteome</keyword>
<dbReference type="Proteomes" id="UP000288028">
    <property type="component" value="Unassembled WGS sequence"/>
</dbReference>
<evidence type="ECO:0008006" key="4">
    <source>
        <dbReference type="Google" id="ProtNLM"/>
    </source>
</evidence>
<proteinExistence type="predicted"/>
<keyword evidence="1" id="KW-1133">Transmembrane helix</keyword>
<dbReference type="GeneID" id="95580965"/>
<protein>
    <recommendedName>
        <fullName evidence="4">Zn-finger containing protein</fullName>
    </recommendedName>
</protein>
<sequence>MKRKGKWKEKILFFMRDRYGQNDVLNKHILFFGFLSLVIYPFTNHLFWLVLSLILLSYSYFRMLSKNKSARKKENEAYQKWLSPIRFQFVKYKNRENYRYLKCPNCKQKIRVPRNQGEIRVTCPKCSHTKDIKT</sequence>
<dbReference type="AlphaFoldDB" id="A0A430AYU3"/>
<feature type="transmembrane region" description="Helical" evidence="1">
    <location>
        <begin position="46"/>
        <end position="64"/>
    </location>
</feature>